<proteinExistence type="predicted"/>
<dbReference type="AlphaFoldDB" id="A0A554LSD2"/>
<gene>
    <name evidence="1" type="ORF">CEN88_428</name>
</gene>
<protein>
    <submittedName>
        <fullName evidence="1">Uncharacterized protein</fullName>
    </submittedName>
</protein>
<comment type="caution">
    <text evidence="1">The sequence shown here is derived from an EMBL/GenBank/DDBJ whole genome shotgun (WGS) entry which is preliminary data.</text>
</comment>
<name>A0A554LSD2_9BACT</name>
<organism evidence="1 2">
    <name type="scientific">Candidatus Berkelbacteria bacterium Licking1014_2</name>
    <dbReference type="NCBI Taxonomy" id="2017146"/>
    <lineage>
        <taxon>Bacteria</taxon>
        <taxon>Candidatus Berkelbacteria</taxon>
    </lineage>
</organism>
<evidence type="ECO:0000313" key="2">
    <source>
        <dbReference type="Proteomes" id="UP000318711"/>
    </source>
</evidence>
<sequence>MTNLRVIPREIRDEVTRLPLAAQRELVEIYRENADRRGARCEITNPPTPGSRKYRWG</sequence>
<dbReference type="Proteomes" id="UP000318711">
    <property type="component" value="Unassembled WGS sequence"/>
</dbReference>
<dbReference type="EMBL" id="VMGL01000055">
    <property type="protein sequence ID" value="TSC95792.1"/>
    <property type="molecule type" value="Genomic_DNA"/>
</dbReference>
<evidence type="ECO:0000313" key="1">
    <source>
        <dbReference type="EMBL" id="TSC95792.1"/>
    </source>
</evidence>
<reference evidence="1 2" key="1">
    <citation type="submission" date="2017-07" db="EMBL/GenBank/DDBJ databases">
        <title>Mechanisms for carbon and nitrogen cycling indicate functional differentiation within the Candidate Phyla Radiation.</title>
        <authorList>
            <person name="Danczak R.E."/>
            <person name="Johnston M.D."/>
            <person name="Kenah C."/>
            <person name="Slattery M."/>
            <person name="Wrighton K.C."/>
            <person name="Wilkins M.J."/>
        </authorList>
    </citation>
    <scope>NUCLEOTIDE SEQUENCE [LARGE SCALE GENOMIC DNA]</scope>
    <source>
        <strain evidence="1">Licking1014_2</strain>
    </source>
</reference>
<accession>A0A554LSD2</accession>